<keyword evidence="3" id="KW-1003">Cell membrane</keyword>
<dbReference type="EMBL" id="LKLN01000031">
    <property type="protein sequence ID" value="KSU06230.1"/>
    <property type="molecule type" value="Genomic_DNA"/>
</dbReference>
<evidence type="ECO:0000256" key="3">
    <source>
        <dbReference type="ARBA" id="ARBA00022475"/>
    </source>
</evidence>
<keyword evidence="4" id="KW-0472">Membrane</keyword>
<reference evidence="7" key="1">
    <citation type="submission" date="2015-10" db="EMBL/GenBank/DDBJ databases">
        <title>Draft Genome Sequences of 11 Lactococcus lactis subspecies cremoris strains.</title>
        <authorList>
            <person name="Wels M."/>
            <person name="Backus L."/>
            <person name="Boekhorst J."/>
            <person name="Dijkstra A."/>
            <person name="Beerthuizen M."/>
            <person name="Kelly W."/>
            <person name="Siezen R."/>
            <person name="Bachmann H."/>
            <person name="Van Hijum S."/>
        </authorList>
    </citation>
    <scope>NUCLEOTIDE SEQUENCE [LARGE SCALE GENOMIC DNA]</scope>
    <source>
        <strain evidence="7">KF282</strain>
    </source>
</reference>
<comment type="caution">
    <text evidence="6">The sequence shown here is derived from an EMBL/GenBank/DDBJ whole genome shotgun (WGS) entry which is preliminary data.</text>
</comment>
<dbReference type="GO" id="GO:0080120">
    <property type="term" value="P:CAAX-box protein maturation"/>
    <property type="evidence" value="ECO:0007669"/>
    <property type="project" value="UniProtKB-ARBA"/>
</dbReference>
<proteinExistence type="inferred from homology"/>
<dbReference type="Proteomes" id="UP000053058">
    <property type="component" value="Unassembled WGS sequence"/>
</dbReference>
<feature type="domain" description="CAAX prenyl protease 2/Lysostaphin resistance protein A-like" evidence="5">
    <location>
        <begin position="130"/>
        <end position="213"/>
    </location>
</feature>
<keyword evidence="4" id="KW-1133">Transmembrane helix</keyword>
<name>A0A0V8CY36_LACLL</name>
<dbReference type="InterPro" id="IPR003675">
    <property type="entry name" value="Rce1/LyrA-like_dom"/>
</dbReference>
<dbReference type="PATRIC" id="fig|1360.105.peg.2069"/>
<comment type="similarity">
    <text evidence="2">Belongs to the UPF0177 family.</text>
</comment>
<feature type="transmembrane region" description="Helical" evidence="4">
    <location>
        <begin position="178"/>
        <end position="194"/>
    </location>
</feature>
<evidence type="ECO:0000259" key="5">
    <source>
        <dbReference type="Pfam" id="PF02517"/>
    </source>
</evidence>
<dbReference type="Pfam" id="PF02517">
    <property type="entry name" value="Rce1-like"/>
    <property type="match status" value="1"/>
</dbReference>
<feature type="transmembrane region" description="Helical" evidence="4">
    <location>
        <begin position="45"/>
        <end position="64"/>
    </location>
</feature>
<dbReference type="RefSeq" id="WP_058219471.1">
    <property type="nucleotide sequence ID" value="NZ_LKLN01000031.1"/>
</dbReference>
<evidence type="ECO:0000256" key="4">
    <source>
        <dbReference type="SAM" id="Phobius"/>
    </source>
</evidence>
<sequence>MIEHIKKSLQNKLKVVLLLLVTLILYNGWEPRLGTFPPTFYDFAFNYYGFVDILTFLVIIVIAYKNDAFKKIFDIFRPKNLLFILFFIVGGNIFIALAHHLYFQMTPALEAFPEHSIDLANYFARTPFWTHSLDLFVIGPISEELIYREYLYRLFDKKCLACFVSVTMFAWVHTGFTYSFFLYLPISLVVTLAYHRRKAIGESIALHSSINLINTYLPNLLSFWVF</sequence>
<dbReference type="AlphaFoldDB" id="A0A0V8CY36"/>
<protein>
    <recommendedName>
        <fullName evidence="5">CAAX prenyl protease 2/Lysostaphin resistance protein A-like domain-containing protein</fullName>
    </recommendedName>
</protein>
<evidence type="ECO:0000256" key="1">
    <source>
        <dbReference type="ARBA" id="ARBA00004651"/>
    </source>
</evidence>
<dbReference type="GO" id="GO:0004175">
    <property type="term" value="F:endopeptidase activity"/>
    <property type="evidence" value="ECO:0007669"/>
    <property type="project" value="UniProtKB-ARBA"/>
</dbReference>
<dbReference type="GO" id="GO:0005886">
    <property type="term" value="C:plasma membrane"/>
    <property type="evidence" value="ECO:0007669"/>
    <property type="project" value="UniProtKB-SubCell"/>
</dbReference>
<gene>
    <name evidence="6" type="ORF">KF282_1129</name>
</gene>
<feature type="transmembrane region" description="Helical" evidence="4">
    <location>
        <begin position="12"/>
        <end position="29"/>
    </location>
</feature>
<evidence type="ECO:0000313" key="7">
    <source>
        <dbReference type="Proteomes" id="UP000053058"/>
    </source>
</evidence>
<keyword evidence="4" id="KW-0812">Transmembrane</keyword>
<comment type="subcellular location">
    <subcellularLocation>
        <location evidence="1">Cell membrane</location>
        <topology evidence="1">Multi-pass membrane protein</topology>
    </subcellularLocation>
</comment>
<evidence type="ECO:0000256" key="2">
    <source>
        <dbReference type="ARBA" id="ARBA00009067"/>
    </source>
</evidence>
<accession>A0A0V8CY36</accession>
<organism evidence="6 7">
    <name type="scientific">Lactococcus lactis subsp. lactis</name>
    <name type="common">Streptococcus lactis</name>
    <dbReference type="NCBI Taxonomy" id="1360"/>
    <lineage>
        <taxon>Bacteria</taxon>
        <taxon>Bacillati</taxon>
        <taxon>Bacillota</taxon>
        <taxon>Bacilli</taxon>
        <taxon>Lactobacillales</taxon>
        <taxon>Streptococcaceae</taxon>
        <taxon>Lactococcus</taxon>
    </lineage>
</organism>
<evidence type="ECO:0000313" key="6">
    <source>
        <dbReference type="EMBL" id="KSU06230.1"/>
    </source>
</evidence>
<feature type="transmembrane region" description="Helical" evidence="4">
    <location>
        <begin position="80"/>
        <end position="102"/>
    </location>
</feature>